<dbReference type="PANTHER" id="PTHR33542:SF3">
    <property type="entry name" value="SIROHYDROCHLORIN FERROCHELATASE, CHLOROPLASTIC"/>
    <property type="match status" value="1"/>
</dbReference>
<proteinExistence type="predicted"/>
<keyword evidence="2" id="KW-0456">Lyase</keyword>
<keyword evidence="4" id="KW-1185">Reference proteome</keyword>
<reference evidence="3" key="1">
    <citation type="submission" date="2015-02" db="EMBL/GenBank/DDBJ databases">
        <title>Genome Assembly of Bacillaceae bacterium MTCC 8252.</title>
        <authorList>
            <person name="Verma A."/>
            <person name="Khatri I."/>
            <person name="Mual P."/>
            <person name="Subramanian S."/>
            <person name="Krishnamurthi S."/>
        </authorList>
    </citation>
    <scope>NUCLEOTIDE SEQUENCE [LARGE SCALE GENOMIC DNA]</scope>
    <source>
        <strain evidence="3">MTCC 8252</strain>
    </source>
</reference>
<dbReference type="AlphaFoldDB" id="A0A0F5HU01"/>
<gene>
    <name evidence="3" type="ORF">QY95_03201</name>
</gene>
<dbReference type="RefSeq" id="WP_039237066.1">
    <property type="nucleotide sequence ID" value="NZ_JWIR02000062.1"/>
</dbReference>
<sequence>MKAVLYVCHGSRVRKGREEAYHFIEQTKPFVDVPIQETCFLELAEPTIAQGVASCVEQGADEIIVFPFLLLAAGHAKKDIPHELKKVKGQFPAVTFYYAQPIGVHEALIDILIERMEETGESIEPDDSVLIVGRGSSDTQTLADFVSIRNLFRLKTNLTDVNISYLAAASPRFTDEVKRLSEEAASKLWVLPYLLFTGMLSHSMKKEIKALPMAESVVLTKCLGYHPAIRQIIHQRIQEAEQLEEGFLSFRSISI</sequence>
<dbReference type="CDD" id="cd03416">
    <property type="entry name" value="CbiX_SirB_N"/>
    <property type="match status" value="1"/>
</dbReference>
<dbReference type="Gene3D" id="3.40.50.1400">
    <property type="match status" value="2"/>
</dbReference>
<dbReference type="GO" id="GO:0016829">
    <property type="term" value="F:lyase activity"/>
    <property type="evidence" value="ECO:0007669"/>
    <property type="project" value="UniProtKB-KW"/>
</dbReference>
<keyword evidence="1" id="KW-0479">Metal-binding</keyword>
<evidence type="ECO:0000313" key="3">
    <source>
        <dbReference type="EMBL" id="KKB36337.1"/>
    </source>
</evidence>
<evidence type="ECO:0000256" key="2">
    <source>
        <dbReference type="ARBA" id="ARBA00023239"/>
    </source>
</evidence>
<dbReference type="PANTHER" id="PTHR33542">
    <property type="entry name" value="SIROHYDROCHLORIN FERROCHELATASE, CHLOROPLASTIC"/>
    <property type="match status" value="1"/>
</dbReference>
<dbReference type="GO" id="GO:0046872">
    <property type="term" value="F:metal ion binding"/>
    <property type="evidence" value="ECO:0007669"/>
    <property type="project" value="UniProtKB-KW"/>
</dbReference>
<protein>
    <submittedName>
        <fullName evidence="3">Sirohydrochlorin ferrochelatase</fullName>
    </submittedName>
</protein>
<dbReference type="CDD" id="cd03414">
    <property type="entry name" value="CbiX_SirB_C"/>
    <property type="match status" value="1"/>
</dbReference>
<dbReference type="EMBL" id="JWIR02000062">
    <property type="protein sequence ID" value="KKB36337.1"/>
    <property type="molecule type" value="Genomic_DNA"/>
</dbReference>
<dbReference type="Pfam" id="PF01903">
    <property type="entry name" value="CbiX"/>
    <property type="match status" value="2"/>
</dbReference>
<dbReference type="STRING" id="1221996.QY95_03201"/>
<organism evidence="3 4">
    <name type="scientific">Bacillus thermotolerans</name>
    <name type="common">Quasibacillus thermotolerans</name>
    <dbReference type="NCBI Taxonomy" id="1221996"/>
    <lineage>
        <taxon>Bacteria</taxon>
        <taxon>Bacillati</taxon>
        <taxon>Bacillota</taxon>
        <taxon>Bacilli</taxon>
        <taxon>Bacillales</taxon>
        <taxon>Bacillaceae</taxon>
        <taxon>Bacillus</taxon>
    </lineage>
</organism>
<accession>A0A0F5HN50</accession>
<dbReference type="OrthoDB" id="9797895at2"/>
<comment type="caution">
    <text evidence="3">The sequence shown here is derived from an EMBL/GenBank/DDBJ whole genome shotgun (WGS) entry which is preliminary data.</text>
</comment>
<accession>A0A0F5HU01</accession>
<evidence type="ECO:0000256" key="1">
    <source>
        <dbReference type="ARBA" id="ARBA00022723"/>
    </source>
</evidence>
<dbReference type="Proteomes" id="UP000031563">
    <property type="component" value="Unassembled WGS sequence"/>
</dbReference>
<evidence type="ECO:0000313" key="4">
    <source>
        <dbReference type="Proteomes" id="UP000031563"/>
    </source>
</evidence>
<dbReference type="InterPro" id="IPR050963">
    <property type="entry name" value="Sirohydro_Cobaltochel/CbiX"/>
</dbReference>
<dbReference type="SUPFAM" id="SSF53800">
    <property type="entry name" value="Chelatase"/>
    <property type="match status" value="1"/>
</dbReference>
<dbReference type="InterPro" id="IPR002762">
    <property type="entry name" value="CbiX-like"/>
</dbReference>
<name>A0A0F5HU01_BACTR</name>